<dbReference type="InterPro" id="IPR036709">
    <property type="entry name" value="Autotransporte_beta_dom_sf"/>
</dbReference>
<dbReference type="NCBIfam" id="TIGR01414">
    <property type="entry name" value="autotrans_barl"/>
    <property type="match status" value="1"/>
</dbReference>
<comment type="caution">
    <text evidence="1">The sequence shown here is derived from an EMBL/GenBank/DDBJ whole genome shotgun (WGS) entry which is preliminary data.</text>
</comment>
<reference evidence="1 2" key="1">
    <citation type="journal article" date="2019" name="Nat. Med.">
        <title>A library of human gut bacterial isolates paired with longitudinal multiomics data enables mechanistic microbiome research.</title>
        <authorList>
            <person name="Poyet M."/>
            <person name="Groussin M."/>
            <person name="Gibbons S.M."/>
            <person name="Avila-Pacheco J."/>
            <person name="Jiang X."/>
            <person name="Kearney S.M."/>
            <person name="Perrotta A.R."/>
            <person name="Berdy B."/>
            <person name="Zhao S."/>
            <person name="Lieberman T.D."/>
            <person name="Swanson P.K."/>
            <person name="Smith M."/>
            <person name="Roesemann S."/>
            <person name="Alexander J.E."/>
            <person name="Rich S.A."/>
            <person name="Livny J."/>
            <person name="Vlamakis H."/>
            <person name="Clish C."/>
            <person name="Bullock K."/>
            <person name="Deik A."/>
            <person name="Scott J."/>
            <person name="Pierce K.A."/>
            <person name="Xavier R.J."/>
            <person name="Alm E.J."/>
        </authorList>
    </citation>
    <scope>NUCLEOTIDE SEQUENCE [LARGE SCALE GENOMIC DNA]</scope>
    <source>
        <strain evidence="1 2">BIOML-A2</strain>
    </source>
</reference>
<name>A0A6I3S4E8_9BURK</name>
<dbReference type="Proteomes" id="UP000462362">
    <property type="component" value="Unassembled WGS sequence"/>
</dbReference>
<dbReference type="InterPro" id="IPR005546">
    <property type="entry name" value="Autotransporte_beta"/>
</dbReference>
<gene>
    <name evidence="1" type="ORF">GMD42_12700</name>
</gene>
<dbReference type="PROSITE" id="PS51208">
    <property type="entry name" value="AUTOTRANSPORTER"/>
    <property type="match status" value="1"/>
</dbReference>
<dbReference type="SUPFAM" id="SSF103515">
    <property type="entry name" value="Autotransporter"/>
    <property type="match status" value="1"/>
</dbReference>
<dbReference type="Gene3D" id="2.40.128.130">
    <property type="entry name" value="Autotransporter beta-domain"/>
    <property type="match status" value="1"/>
</dbReference>
<evidence type="ECO:0000313" key="2">
    <source>
        <dbReference type="Proteomes" id="UP000462362"/>
    </source>
</evidence>
<dbReference type="SMART" id="SM00869">
    <property type="entry name" value="Autotransporter"/>
    <property type="match status" value="1"/>
</dbReference>
<protein>
    <submittedName>
        <fullName evidence="1">Autotransporter outer membrane beta-barrel domain-containing protein</fullName>
    </submittedName>
</protein>
<sequence>MYQILPNSGFLVEGNYIGNNGLVNFKGYLEGDSSPVDKLIVRGSTSGTSRVVVTNMGAMGGRTSKGIELIHVDGQSDGTFIQEGRIVAGAFEYRLVRGEGANSNHWYLKTEDDQVRPEIGSYIANEETVQTSFVTRQLDRGGKTEYTDFFTGEKKSTSLWLRQAGRYNSWQDSSGNTKTRSNRYISQIGGDIAAWTDAENQQALHLGLMAGYAHSRAISHSVVNGQRSIGKTDGYGLGMYATWFEDEINQQGAYVDAWFNYSWFKSSVNGNDNPKEKYRSRGLTGSLEAGYTQKLGSNNYGDWYVQPQAQVIWMGVTTPNRTEKNGTHVRFNGHGNIQSRIGTRFYIQGRVPGSDQGVGSFQLYTDVNWIHNTRKFGVTMNQDGFTQAGASNLAELKFGGERKVGKNLHLWGNVGSRFGSHDYRELSATIGAKFVF</sequence>
<dbReference type="InterPro" id="IPR043990">
    <property type="entry name" value="AC_1"/>
</dbReference>
<dbReference type="InterPro" id="IPR011050">
    <property type="entry name" value="Pectin_lyase_fold/virulence"/>
</dbReference>
<dbReference type="AlphaFoldDB" id="A0A6I3S4E8"/>
<dbReference type="EMBL" id="WNCL01000078">
    <property type="protein sequence ID" value="MTU44439.1"/>
    <property type="molecule type" value="Genomic_DNA"/>
</dbReference>
<dbReference type="Pfam" id="PF18883">
    <property type="entry name" value="AC_1"/>
    <property type="match status" value="1"/>
</dbReference>
<dbReference type="CDD" id="cd01344">
    <property type="entry name" value="PL2_Passenger_AT"/>
    <property type="match status" value="1"/>
</dbReference>
<dbReference type="Gene3D" id="2.160.20.20">
    <property type="match status" value="1"/>
</dbReference>
<dbReference type="InterPro" id="IPR006315">
    <property type="entry name" value="OM_autotransptr_brl_dom"/>
</dbReference>
<dbReference type="Pfam" id="PF03797">
    <property type="entry name" value="Autotransporter"/>
    <property type="match status" value="1"/>
</dbReference>
<dbReference type="SUPFAM" id="SSF51126">
    <property type="entry name" value="Pectin lyase-like"/>
    <property type="match status" value="1"/>
</dbReference>
<proteinExistence type="predicted"/>
<dbReference type="InterPro" id="IPR050909">
    <property type="entry name" value="Bact_Autotransporter_VF"/>
</dbReference>
<dbReference type="PANTHER" id="PTHR12338:SF5">
    <property type="entry name" value="ANTIGEN 43-RELATED"/>
    <property type="match status" value="1"/>
</dbReference>
<dbReference type="GO" id="GO:0019867">
    <property type="term" value="C:outer membrane"/>
    <property type="evidence" value="ECO:0007669"/>
    <property type="project" value="InterPro"/>
</dbReference>
<organism evidence="1 2">
    <name type="scientific">Parasutterella excrementihominis</name>
    <dbReference type="NCBI Taxonomy" id="487175"/>
    <lineage>
        <taxon>Bacteria</taxon>
        <taxon>Pseudomonadati</taxon>
        <taxon>Pseudomonadota</taxon>
        <taxon>Betaproteobacteria</taxon>
        <taxon>Burkholderiales</taxon>
        <taxon>Sutterellaceae</taxon>
        <taxon>Parasutterella</taxon>
    </lineage>
</organism>
<dbReference type="InterPro" id="IPR012332">
    <property type="entry name" value="Autotransporter_pectin_lyase_C"/>
</dbReference>
<dbReference type="PANTHER" id="PTHR12338">
    <property type="entry name" value="AUTOTRANSPORTER"/>
    <property type="match status" value="1"/>
</dbReference>
<accession>A0A6I3S4E8</accession>
<evidence type="ECO:0000313" key="1">
    <source>
        <dbReference type="EMBL" id="MTU44439.1"/>
    </source>
</evidence>